<gene>
    <name evidence="1" type="ordered locus">BMEA_B0323</name>
</gene>
<protein>
    <submittedName>
        <fullName evidence="1">Uncharacterized protein</fullName>
    </submittedName>
</protein>
<proteinExistence type="predicted"/>
<sequence length="55" mass="6003">MNRGTLLARLRELQALPKFQKRDICSISSFLSLDALAEHVRVCEEATGVASAAQS</sequence>
<dbReference type="KEGG" id="bmi:BMEA_B0323"/>
<dbReference type="HOGENOM" id="CLU_3009828_0_0_5"/>
<dbReference type="GeneID" id="59369564"/>
<accession>C0RKP9</accession>
<evidence type="ECO:0000313" key="2">
    <source>
        <dbReference type="Proteomes" id="UP000001748"/>
    </source>
</evidence>
<dbReference type="EMBL" id="CP001489">
    <property type="protein sequence ID" value="ACO02182.1"/>
    <property type="molecule type" value="Genomic_DNA"/>
</dbReference>
<dbReference type="AlphaFoldDB" id="C0RKP9"/>
<evidence type="ECO:0000313" key="1">
    <source>
        <dbReference type="EMBL" id="ACO02182.1"/>
    </source>
</evidence>
<dbReference type="RefSeq" id="WP_004681646.1">
    <property type="nucleotide sequence ID" value="NC_012442.1"/>
</dbReference>
<dbReference type="Proteomes" id="UP000001748">
    <property type="component" value="Chromosome II"/>
</dbReference>
<organism evidence="1 2">
    <name type="scientific">Brucella melitensis biotype 2 (strain ATCC 23457)</name>
    <dbReference type="NCBI Taxonomy" id="546272"/>
    <lineage>
        <taxon>Bacteria</taxon>
        <taxon>Pseudomonadati</taxon>
        <taxon>Pseudomonadota</taxon>
        <taxon>Alphaproteobacteria</taxon>
        <taxon>Hyphomicrobiales</taxon>
        <taxon>Brucellaceae</taxon>
        <taxon>Brucella/Ochrobactrum group</taxon>
        <taxon>Brucella</taxon>
    </lineage>
</organism>
<name>C0RKP9_BRUMB</name>
<reference evidence="2" key="1">
    <citation type="submission" date="2009-03" db="EMBL/GenBank/DDBJ databases">
        <title>Brucella melitensis ATCC 23457 whole genome shotgun sequencing project.</title>
        <authorList>
            <person name="Setubal J.C."/>
            <person name="Boyle S."/>
            <person name="Crasta O.R."/>
            <person name="Gillespie J.J."/>
            <person name="Kenyon R.W."/>
            <person name="Lu J."/>
            <person name="Mane S."/>
            <person name="Nagrani S."/>
            <person name="Shallom J.M."/>
            <person name="Shallom S."/>
            <person name="Shukla M."/>
            <person name="Snyder E.E."/>
            <person name="Sobral B.W."/>
            <person name="Wattam A.R."/>
            <person name="Will R."/>
            <person name="Williams K."/>
            <person name="Yoo H."/>
            <person name="Munk C."/>
            <person name="Tapia R."/>
            <person name="Han C."/>
            <person name="Detter J.C."/>
            <person name="Bruce D."/>
            <person name="Brettin T.S."/>
        </authorList>
    </citation>
    <scope>NUCLEOTIDE SEQUENCE [LARGE SCALE GENOMIC DNA]</scope>
    <source>
        <strain evidence="2">ATCC 23457</strain>
    </source>
</reference>